<evidence type="ECO:0000256" key="4">
    <source>
        <dbReference type="ARBA" id="ARBA00009743"/>
    </source>
</evidence>
<keyword evidence="10 11" id="KW-0326">Glycosidase</keyword>
<dbReference type="CDD" id="cd14792">
    <property type="entry name" value="GH27"/>
    <property type="match status" value="1"/>
</dbReference>
<accession>A0A5M3ZGH9</accession>
<evidence type="ECO:0000256" key="10">
    <source>
        <dbReference type="ARBA" id="ARBA00023295"/>
    </source>
</evidence>
<evidence type="ECO:0000256" key="6">
    <source>
        <dbReference type="ARBA" id="ARBA00022729"/>
    </source>
</evidence>
<sequence>MTKYLVLATSLSLLPQAHALVRPDGVGRLPALGWNSWNAFNCDINATKILTAAEQVVNLGLKDLGYEYINLDDCWSVKDHRDPNTQRIIPDPTKFPNGISGLASQIHGMGLKVGIYSSAGETTCAGYPASLGHEAIDAQSFAEWGIDCTSPPLPPLGSSRTRLTVTDLKYDNCGVPQNWTDQYSFCVPDSYDNTIFPNGTCPDLSNPAPAGYDWSTSRTAQRYTAMRDALLAVNRTILYSLCDWGQADVNAWGNETGSSWRMSGDISADWSRIAEIANENSFLMNYVGFWGHPDPDMLEVGNGNLTLAENRAHFALWAAMKAPLIIGTPLDEIDDAHLAILKNKYLLAFNQDAVVGRPAYPYKWGYNPDWTFDAAHPAEYWSGPSEALNGTLVVMFNSEDSTSTRTAVWSEIPELKALNDSRGMGRTRGRRATGGFKVTDVWTGKDLGCVREKYSVDLESHDAAVLVVGESC</sequence>
<protein>
    <recommendedName>
        <fullName evidence="11">Alpha-galactosidase</fullName>
        <ecNumber evidence="11">3.2.1.22</ecNumber>
    </recommendedName>
    <alternativeName>
        <fullName evidence="11">Melibiase</fullName>
    </alternativeName>
</protein>
<evidence type="ECO:0000256" key="5">
    <source>
        <dbReference type="ARBA" id="ARBA00022525"/>
    </source>
</evidence>
<dbReference type="PROSITE" id="PS00512">
    <property type="entry name" value="ALPHA_GALACTOSIDASE"/>
    <property type="match status" value="1"/>
</dbReference>
<dbReference type="EC" id="3.2.1.22" evidence="11"/>
<organism evidence="13 14">
    <name type="scientific">Aspergillus terreus</name>
    <dbReference type="NCBI Taxonomy" id="33178"/>
    <lineage>
        <taxon>Eukaryota</taxon>
        <taxon>Fungi</taxon>
        <taxon>Dikarya</taxon>
        <taxon>Ascomycota</taxon>
        <taxon>Pezizomycotina</taxon>
        <taxon>Eurotiomycetes</taxon>
        <taxon>Eurotiomycetidae</taxon>
        <taxon>Eurotiales</taxon>
        <taxon>Aspergillaceae</taxon>
        <taxon>Aspergillus</taxon>
        <taxon>Aspergillus subgen. Circumdati</taxon>
    </lineage>
</organism>
<dbReference type="Pfam" id="PF16499">
    <property type="entry name" value="Melibiase_2"/>
    <property type="match status" value="2"/>
</dbReference>
<dbReference type="InterPro" id="IPR002241">
    <property type="entry name" value="Glyco_hydro_27"/>
</dbReference>
<evidence type="ECO:0000313" key="14">
    <source>
        <dbReference type="Proteomes" id="UP000452235"/>
    </source>
</evidence>
<dbReference type="InterPro" id="IPR013780">
    <property type="entry name" value="Glyco_hydro_b"/>
</dbReference>
<evidence type="ECO:0000256" key="3">
    <source>
        <dbReference type="ARBA" id="ARBA00004613"/>
    </source>
</evidence>
<gene>
    <name evidence="13" type="ORF">ATEIFO6365_0013033900</name>
</gene>
<dbReference type="OrthoDB" id="5795902at2759"/>
<comment type="catalytic activity">
    <reaction evidence="1 11">
        <text>Hydrolysis of terminal, non-reducing alpha-D-galactose residues in alpha-D-galactosides, including galactose oligosaccharides, galactomannans and galactolipids.</text>
        <dbReference type="EC" id="3.2.1.22"/>
    </reaction>
</comment>
<keyword evidence="14" id="KW-1185">Reference proteome</keyword>
<dbReference type="PANTHER" id="PTHR11452">
    <property type="entry name" value="ALPHA-GALACTOSIDASE/ALPHA-N-ACETYLGALACTOSAMINIDASE"/>
    <property type="match status" value="1"/>
</dbReference>
<dbReference type="InterPro" id="IPR041233">
    <property type="entry name" value="Melibiase_C"/>
</dbReference>
<proteinExistence type="inferred from homology"/>
<dbReference type="VEuPathDB" id="FungiDB:ATEG_09830"/>
<dbReference type="Pfam" id="PF17801">
    <property type="entry name" value="Melibiase_C"/>
    <property type="match status" value="1"/>
</dbReference>
<name>A0A5M3ZGH9_ASPTE</name>
<keyword evidence="9" id="KW-0325">Glycoprotein</keyword>
<dbReference type="GO" id="GO:0004557">
    <property type="term" value="F:alpha-galactosidase activity"/>
    <property type="evidence" value="ECO:0007669"/>
    <property type="project" value="UniProtKB-EC"/>
</dbReference>
<dbReference type="EMBL" id="BLJY01000013">
    <property type="protein sequence ID" value="GFF21005.1"/>
    <property type="molecule type" value="Genomic_DNA"/>
</dbReference>
<keyword evidence="5" id="KW-0964">Secreted</keyword>
<dbReference type="PRINTS" id="PR00740">
    <property type="entry name" value="GLHYDRLASE27"/>
</dbReference>
<evidence type="ECO:0000256" key="7">
    <source>
        <dbReference type="ARBA" id="ARBA00022801"/>
    </source>
</evidence>
<evidence type="ECO:0000259" key="12">
    <source>
        <dbReference type="Pfam" id="PF17801"/>
    </source>
</evidence>
<dbReference type="GO" id="GO:0005975">
    <property type="term" value="P:carbohydrate metabolic process"/>
    <property type="evidence" value="ECO:0007669"/>
    <property type="project" value="InterPro"/>
</dbReference>
<evidence type="ECO:0000313" key="13">
    <source>
        <dbReference type="EMBL" id="GFF21005.1"/>
    </source>
</evidence>
<keyword evidence="6" id="KW-0732">Signal</keyword>
<dbReference type="Proteomes" id="UP000452235">
    <property type="component" value="Unassembled WGS sequence"/>
</dbReference>
<dbReference type="FunFam" id="2.60.40.1180:FF:000049">
    <property type="entry name" value="Alpha-galactosidase"/>
    <property type="match status" value="1"/>
</dbReference>
<keyword evidence="7 11" id="KW-0378">Hydrolase</keyword>
<dbReference type="InterPro" id="IPR013785">
    <property type="entry name" value="Aldolase_TIM"/>
</dbReference>
<dbReference type="Gene3D" id="2.60.40.1180">
    <property type="entry name" value="Golgi alpha-mannosidase II"/>
    <property type="match status" value="1"/>
</dbReference>
<evidence type="ECO:0000256" key="9">
    <source>
        <dbReference type="ARBA" id="ARBA00023180"/>
    </source>
</evidence>
<comment type="subcellular location">
    <subcellularLocation>
        <location evidence="3">Secreted</location>
    </subcellularLocation>
</comment>
<evidence type="ECO:0000256" key="8">
    <source>
        <dbReference type="ARBA" id="ARBA00023157"/>
    </source>
</evidence>
<dbReference type="Gene3D" id="3.20.20.70">
    <property type="entry name" value="Aldolase class I"/>
    <property type="match status" value="1"/>
</dbReference>
<dbReference type="SUPFAM" id="SSF51445">
    <property type="entry name" value="(Trans)glycosidases"/>
    <property type="match status" value="1"/>
</dbReference>
<dbReference type="PANTHER" id="PTHR11452:SF61">
    <property type="entry name" value="ALPHA-GALACTOSIDASE B-RELATED"/>
    <property type="match status" value="1"/>
</dbReference>
<dbReference type="SUPFAM" id="SSF51011">
    <property type="entry name" value="Glycosyl hydrolase domain"/>
    <property type="match status" value="1"/>
</dbReference>
<evidence type="ECO:0000256" key="11">
    <source>
        <dbReference type="RuleBase" id="RU361168"/>
    </source>
</evidence>
<evidence type="ECO:0000256" key="1">
    <source>
        <dbReference type="ARBA" id="ARBA00001255"/>
    </source>
</evidence>
<dbReference type="InterPro" id="IPR017853">
    <property type="entry name" value="GH"/>
</dbReference>
<comment type="caution">
    <text evidence="13">The sequence shown here is derived from an EMBL/GenBank/DDBJ whole genome shotgun (WGS) entry which is preliminary data.</text>
</comment>
<reference evidence="13 14" key="1">
    <citation type="submission" date="2020-01" db="EMBL/GenBank/DDBJ databases">
        <title>Aspergillus terreus IFO 6365 whole genome shotgun sequence.</title>
        <authorList>
            <person name="Kanamasa S."/>
            <person name="Takahashi H."/>
        </authorList>
    </citation>
    <scope>NUCLEOTIDE SEQUENCE [LARGE SCALE GENOMIC DNA]</scope>
    <source>
        <strain evidence="13 14">IFO 6365</strain>
    </source>
</reference>
<comment type="function">
    <text evidence="2">Hydrolyzes a variety of simple alpha-D-galactoside as well as more complex molecules such as oligosaccharides and polysaccharides.</text>
</comment>
<comment type="similarity">
    <text evidence="4 11">Belongs to the glycosyl hydrolase 27 family.</text>
</comment>
<feature type="domain" description="Alpha galactosidase C-terminal" evidence="12">
    <location>
        <begin position="377"/>
        <end position="467"/>
    </location>
</feature>
<dbReference type="AlphaFoldDB" id="A0A5M3ZGH9"/>
<evidence type="ECO:0000256" key="2">
    <source>
        <dbReference type="ARBA" id="ARBA00003969"/>
    </source>
</evidence>
<keyword evidence="8 11" id="KW-1015">Disulfide bond</keyword>
<dbReference type="InterPro" id="IPR000111">
    <property type="entry name" value="Glyco_hydro_27/36_CS"/>
</dbReference>
<dbReference type="GO" id="GO:0005576">
    <property type="term" value="C:extracellular region"/>
    <property type="evidence" value="ECO:0007669"/>
    <property type="project" value="UniProtKB-SubCell"/>
</dbReference>